<dbReference type="InterPro" id="IPR012337">
    <property type="entry name" value="RNaseH-like_sf"/>
</dbReference>
<dbReference type="PANTHER" id="PTHR47501:SF7">
    <property type="entry name" value="TRANSPOSASE"/>
    <property type="match status" value="1"/>
</dbReference>
<proteinExistence type="predicted"/>
<organism evidence="1 2">
    <name type="scientific">Cyprinus carpio carpio</name>
    <dbReference type="NCBI Taxonomy" id="630221"/>
    <lineage>
        <taxon>Eukaryota</taxon>
        <taxon>Metazoa</taxon>
        <taxon>Chordata</taxon>
        <taxon>Craniata</taxon>
        <taxon>Vertebrata</taxon>
        <taxon>Euteleostomi</taxon>
        <taxon>Actinopterygii</taxon>
        <taxon>Neopterygii</taxon>
        <taxon>Teleostei</taxon>
        <taxon>Ostariophysi</taxon>
        <taxon>Cypriniformes</taxon>
        <taxon>Cyprinidae</taxon>
        <taxon>Cyprininae</taxon>
        <taxon>Cyprinus</taxon>
    </lineage>
</organism>
<reference evidence="1" key="1">
    <citation type="submission" date="2025-08" db="UniProtKB">
        <authorList>
            <consortium name="Ensembl"/>
        </authorList>
    </citation>
    <scope>IDENTIFICATION</scope>
</reference>
<name>A0A9J8ATU1_CYPCA</name>
<reference evidence="1" key="2">
    <citation type="submission" date="2025-09" db="UniProtKB">
        <authorList>
            <consortium name="Ensembl"/>
        </authorList>
    </citation>
    <scope>IDENTIFICATION</scope>
</reference>
<keyword evidence="2" id="KW-1185">Reference proteome</keyword>
<dbReference type="GeneTree" id="ENSGT01060000252873"/>
<evidence type="ECO:0008006" key="3">
    <source>
        <dbReference type="Google" id="ProtNLM"/>
    </source>
</evidence>
<accession>A0A9J8ATU1</accession>
<dbReference type="SUPFAM" id="SSF53098">
    <property type="entry name" value="Ribonuclease H-like"/>
    <property type="match status" value="1"/>
</dbReference>
<dbReference type="Proteomes" id="UP001108240">
    <property type="component" value="Unplaced"/>
</dbReference>
<dbReference type="Ensembl" id="ENSCCRT00000190326.1">
    <property type="protein sequence ID" value="ENSCCRP00000147823.1"/>
    <property type="gene ID" value="ENSCCRG00000067932.1"/>
</dbReference>
<dbReference type="PANTHER" id="PTHR47501">
    <property type="entry name" value="TRANSPOSASE-RELATED"/>
    <property type="match status" value="1"/>
</dbReference>
<protein>
    <recommendedName>
        <fullName evidence="3">Transposase</fullName>
    </recommendedName>
</protein>
<dbReference type="AlphaFoldDB" id="A0A9J8ATU1"/>
<sequence length="363" mass="40943">MHPNYLKNYSKLTAQKRKIGTSTHASSSKQLKVDSVFPGSHTFEVLASAMNDIHSEYEIRDKVVCTTTDNGSNFLKAFRVFGVENNDIETEARRCENDDTDSEGCGEGSDGVEFQDDSQVLDHDDGFEFHLPKHQKCACHILNLVSSVDAQKALSNEHYKKLYSNLSLATAEAVEAESRLQLLRPNQTRNICTFLESLRYCGPLVDALQQGIQTRFKRMFEDPEIIAAAILLPKFRTSWTNDETIIKRGIRLHLEPLHHTKELPNSSSDEDFFASLKPTTYETSKELDGHLACVSDTRESLLTFPAICSLSIKTNTPLPASAACERLFSTAGLLFSPKRARLDTHNFENQLLLKLNLRFYNFE</sequence>
<evidence type="ECO:0000313" key="1">
    <source>
        <dbReference type="Ensembl" id="ENSCCRP00000147823.1"/>
    </source>
</evidence>
<evidence type="ECO:0000313" key="2">
    <source>
        <dbReference type="Proteomes" id="UP001108240"/>
    </source>
</evidence>